<dbReference type="SUPFAM" id="SSF50370">
    <property type="entry name" value="Ricin B-like lectins"/>
    <property type="match status" value="1"/>
</dbReference>
<comment type="caution">
    <text evidence="3">The sequence shown here is derived from an EMBL/GenBank/DDBJ whole genome shotgun (WGS) entry which is preliminary data.</text>
</comment>
<dbReference type="OrthoDB" id="6770063at2759"/>
<dbReference type="SMART" id="SM00458">
    <property type="entry name" value="RICIN"/>
    <property type="match status" value="1"/>
</dbReference>
<evidence type="ECO:0000256" key="1">
    <source>
        <dbReference type="SAM" id="SignalP"/>
    </source>
</evidence>
<evidence type="ECO:0000313" key="4">
    <source>
        <dbReference type="Proteomes" id="UP000007148"/>
    </source>
</evidence>
<name>G4TSQ1_SERID</name>
<dbReference type="HOGENOM" id="CLU_095794_3_1_1"/>
<accession>G4TSQ1</accession>
<keyword evidence="4" id="KW-1185">Reference proteome</keyword>
<sequence>MKSFGFVTSLLAVALSVAADPILQAPVNTPTLIQTFIVNPRFAPCLQASGNYDGAPVTIANCGTFNGAQREWIVVKGGAEEGTTNKGPVTQIKIYGDKCLDVPNGNNSNGQKLQIWTCYDGNNNQKWRVNGDGAFQWAGHNKCLDLTDGNLADGTQVQIWQCGTPESPNINQSWNAVPPR</sequence>
<dbReference type="STRING" id="1109443.G4TSQ1"/>
<dbReference type="InParanoid" id="G4TSQ1"/>
<dbReference type="CDD" id="cd00161">
    <property type="entry name" value="beta-trefoil_Ricin-like"/>
    <property type="match status" value="1"/>
</dbReference>
<reference evidence="3 4" key="1">
    <citation type="journal article" date="2011" name="PLoS Pathog.">
        <title>Endophytic Life Strategies Decoded by Genome and Transcriptome Analyses of the Mutualistic Root Symbiont Piriformospora indica.</title>
        <authorList>
            <person name="Zuccaro A."/>
            <person name="Lahrmann U."/>
            <person name="Guldener U."/>
            <person name="Langen G."/>
            <person name="Pfiffi S."/>
            <person name="Biedenkopf D."/>
            <person name="Wong P."/>
            <person name="Samans B."/>
            <person name="Grimm C."/>
            <person name="Basiewicz M."/>
            <person name="Murat C."/>
            <person name="Martin F."/>
            <person name="Kogel K.H."/>
        </authorList>
    </citation>
    <scope>NUCLEOTIDE SEQUENCE [LARGE SCALE GENOMIC DNA]</scope>
    <source>
        <strain evidence="3 4">DSM 11827</strain>
    </source>
</reference>
<keyword evidence="1" id="KW-0732">Signal</keyword>
<dbReference type="Proteomes" id="UP000007148">
    <property type="component" value="Unassembled WGS sequence"/>
</dbReference>
<proteinExistence type="predicted"/>
<dbReference type="AlphaFoldDB" id="G4TSQ1"/>
<dbReference type="Gene3D" id="2.80.10.50">
    <property type="match status" value="1"/>
</dbReference>
<feature type="chain" id="PRO_5003469066" description="Ricin B lectin domain-containing protein" evidence="1">
    <location>
        <begin position="20"/>
        <end position="180"/>
    </location>
</feature>
<protein>
    <recommendedName>
        <fullName evidence="2">Ricin B lectin domain-containing protein</fullName>
    </recommendedName>
</protein>
<dbReference type="PROSITE" id="PS50231">
    <property type="entry name" value="RICIN_B_LECTIN"/>
    <property type="match status" value="1"/>
</dbReference>
<dbReference type="InterPro" id="IPR035992">
    <property type="entry name" value="Ricin_B-like_lectins"/>
</dbReference>
<dbReference type="EMBL" id="CAFZ01000304">
    <property type="protein sequence ID" value="CCA74339.1"/>
    <property type="molecule type" value="Genomic_DNA"/>
</dbReference>
<dbReference type="InterPro" id="IPR000772">
    <property type="entry name" value="Ricin_B_lectin"/>
</dbReference>
<feature type="signal peptide" evidence="1">
    <location>
        <begin position="1"/>
        <end position="19"/>
    </location>
</feature>
<evidence type="ECO:0000259" key="2">
    <source>
        <dbReference type="SMART" id="SM00458"/>
    </source>
</evidence>
<dbReference type="Pfam" id="PF00652">
    <property type="entry name" value="Ricin_B_lectin"/>
    <property type="match status" value="1"/>
</dbReference>
<evidence type="ECO:0000313" key="3">
    <source>
        <dbReference type="EMBL" id="CCA74339.1"/>
    </source>
</evidence>
<organism evidence="3 4">
    <name type="scientific">Serendipita indica (strain DSM 11827)</name>
    <name type="common">Root endophyte fungus</name>
    <name type="synonym">Piriformospora indica</name>
    <dbReference type="NCBI Taxonomy" id="1109443"/>
    <lineage>
        <taxon>Eukaryota</taxon>
        <taxon>Fungi</taxon>
        <taxon>Dikarya</taxon>
        <taxon>Basidiomycota</taxon>
        <taxon>Agaricomycotina</taxon>
        <taxon>Agaricomycetes</taxon>
        <taxon>Sebacinales</taxon>
        <taxon>Serendipitaceae</taxon>
        <taxon>Serendipita</taxon>
    </lineage>
</organism>
<feature type="domain" description="Ricin B lectin" evidence="2">
    <location>
        <begin position="31"/>
        <end position="177"/>
    </location>
</feature>
<gene>
    <name evidence="3" type="ORF">PIIN_08292</name>
</gene>